<keyword evidence="8 12" id="KW-0630">Potassium</keyword>
<feature type="transmembrane region" description="Helical" evidence="13">
    <location>
        <begin position="130"/>
        <end position="150"/>
    </location>
</feature>
<proteinExistence type="inferred from homology"/>
<dbReference type="PANTHER" id="PTHR32024:SF2">
    <property type="entry name" value="TRK SYSTEM POTASSIUM UPTAKE PROTEIN TRKG-RELATED"/>
    <property type="match status" value="1"/>
</dbReference>
<dbReference type="GO" id="GO:0046872">
    <property type="term" value="F:metal ion binding"/>
    <property type="evidence" value="ECO:0007669"/>
    <property type="project" value="UniProtKB-KW"/>
</dbReference>
<feature type="transmembrane region" description="Helical" evidence="13">
    <location>
        <begin position="232"/>
        <end position="250"/>
    </location>
</feature>
<evidence type="ECO:0000256" key="6">
    <source>
        <dbReference type="ARBA" id="ARBA00022538"/>
    </source>
</evidence>
<evidence type="ECO:0000256" key="4">
    <source>
        <dbReference type="ARBA" id="ARBA00022475"/>
    </source>
</evidence>
<comment type="subcellular location">
    <subcellularLocation>
        <location evidence="1">Cell inner membrane</location>
        <topology evidence="1">Multi-pass membrane protein</topology>
    </subcellularLocation>
</comment>
<comment type="similarity">
    <text evidence="2">Belongs to the TrkH potassium transport family.</text>
</comment>
<keyword evidence="7 13" id="KW-0812">Transmembrane</keyword>
<keyword evidence="9 13" id="KW-1133">Transmembrane helix</keyword>
<keyword evidence="6" id="KW-0633">Potassium transport</keyword>
<dbReference type="EMBL" id="JAACAK010000112">
    <property type="protein sequence ID" value="NIR76019.1"/>
    <property type="molecule type" value="Genomic_DNA"/>
</dbReference>
<accession>A0AAE5CDL4</accession>
<reference evidence="14 15" key="1">
    <citation type="submission" date="2020-01" db="EMBL/GenBank/DDBJ databases">
        <title>Genomes assembled from Gulf of Kutch pelagic sediment metagenomes.</title>
        <authorList>
            <person name="Chandrashekar M."/>
            <person name="Mahajan M.S."/>
            <person name="Dave K.J."/>
            <person name="Vatsa P."/>
            <person name="Nathani N.M."/>
        </authorList>
    </citation>
    <scope>NUCLEOTIDE SEQUENCE [LARGE SCALE GENOMIC DNA]</scope>
    <source>
        <strain evidence="14">KS3-K002</strain>
    </source>
</reference>
<evidence type="ECO:0000256" key="5">
    <source>
        <dbReference type="ARBA" id="ARBA00022519"/>
    </source>
</evidence>
<keyword evidence="12" id="KW-0479">Metal-binding</keyword>
<protein>
    <submittedName>
        <fullName evidence="14">TrkH family potassium uptake protein</fullName>
    </submittedName>
</protein>
<evidence type="ECO:0000256" key="10">
    <source>
        <dbReference type="ARBA" id="ARBA00023065"/>
    </source>
</evidence>
<feature type="binding site" evidence="12">
    <location>
        <position position="108"/>
    </location>
    <ligand>
        <name>K(+)</name>
        <dbReference type="ChEBI" id="CHEBI:29103"/>
    </ligand>
</feature>
<feature type="transmembrane region" description="Helical" evidence="13">
    <location>
        <begin position="69"/>
        <end position="89"/>
    </location>
</feature>
<evidence type="ECO:0000256" key="7">
    <source>
        <dbReference type="ARBA" id="ARBA00022692"/>
    </source>
</evidence>
<evidence type="ECO:0000256" key="9">
    <source>
        <dbReference type="ARBA" id="ARBA00022989"/>
    </source>
</evidence>
<feature type="transmembrane region" description="Helical" evidence="13">
    <location>
        <begin position="7"/>
        <end position="32"/>
    </location>
</feature>
<gene>
    <name evidence="14" type="ORF">GWO12_13065</name>
</gene>
<keyword evidence="10" id="KW-0406">Ion transport</keyword>
<keyword evidence="11 13" id="KW-0472">Membrane</keyword>
<dbReference type="InterPro" id="IPR003445">
    <property type="entry name" value="Cat_transpt"/>
</dbReference>
<feature type="transmembrane region" description="Helical" evidence="13">
    <location>
        <begin position="271"/>
        <end position="290"/>
    </location>
</feature>
<feature type="binding site" evidence="12">
    <location>
        <position position="217"/>
    </location>
    <ligand>
        <name>K(+)</name>
        <dbReference type="ChEBI" id="CHEBI:29103"/>
    </ligand>
</feature>
<organism evidence="14 15">
    <name type="scientific">Candidatus Kutchimonas denitrificans</name>
    <dbReference type="NCBI Taxonomy" id="3056748"/>
    <lineage>
        <taxon>Bacteria</taxon>
        <taxon>Pseudomonadati</taxon>
        <taxon>Gemmatimonadota</taxon>
        <taxon>Gemmatimonadia</taxon>
        <taxon>Candidatus Palauibacterales</taxon>
        <taxon>Candidatus Palauibacteraceae</taxon>
        <taxon>Candidatus Kutchimonas</taxon>
    </lineage>
</organism>
<keyword evidence="4" id="KW-1003">Cell membrane</keyword>
<feature type="transmembrane region" description="Helical" evidence="13">
    <location>
        <begin position="388"/>
        <end position="410"/>
    </location>
</feature>
<sequence>MGATKMLHIVGLIVAAVGAAMLASAGVAWIYGGGDAPALLAAGLIAILTGGAAGRLTARPTELTIRESYLIVTLAWLGAAVFGALPFWFAGACGPLDAFFESISGFTTTGASIFPDPGALPKGLQFWRDFSQWLGGMGIIVLVVAVLPYLGVGGMQLFRAEVPGPTPERLQPRIKQTATILWRVYVLLTALQAVLYTFGGMSLFDAVTHAFGTMPTGGFSPRTESLAYYSAYHQYVTIIFMYLAGVNFALHYRVFRVRSTRALLRDEEWRFYSLVLVGALAVLLVAHVLAGTYDSVEEMIRASAFQVVAIGTTTGFATADYVTWPAVTQVVLFFLMFVGGMAGSTGGGMKTLRLWAALKQGTVELRKHLHPRAVIVTRVGGRVVPDAVMLNILGFMLLFVFSFVLGALALTAFGVDMVTAAGAAAAAIGNIGPGLASVGPTGNYAWMPGLGKLVLSLLMLLGRLEIYTVLVLFQPEFWKR</sequence>
<evidence type="ECO:0000256" key="1">
    <source>
        <dbReference type="ARBA" id="ARBA00004429"/>
    </source>
</evidence>
<evidence type="ECO:0000313" key="14">
    <source>
        <dbReference type="EMBL" id="NIR76019.1"/>
    </source>
</evidence>
<evidence type="ECO:0000256" key="8">
    <source>
        <dbReference type="ARBA" id="ARBA00022958"/>
    </source>
</evidence>
<evidence type="ECO:0000256" key="13">
    <source>
        <dbReference type="SAM" id="Phobius"/>
    </source>
</evidence>
<dbReference type="InterPro" id="IPR004772">
    <property type="entry name" value="TrkH"/>
</dbReference>
<feature type="binding site" evidence="12">
    <location>
        <position position="313"/>
    </location>
    <ligand>
        <name>K(+)</name>
        <dbReference type="ChEBI" id="CHEBI:29103"/>
    </ligand>
</feature>
<comment type="caution">
    <text evidence="14">The sequence shown here is derived from an EMBL/GenBank/DDBJ whole genome shotgun (WGS) entry which is preliminary data.</text>
</comment>
<dbReference type="GO" id="GO:0005886">
    <property type="term" value="C:plasma membrane"/>
    <property type="evidence" value="ECO:0007669"/>
    <property type="project" value="UniProtKB-SubCell"/>
</dbReference>
<keyword evidence="3" id="KW-0813">Transport</keyword>
<feature type="transmembrane region" description="Helical" evidence="13">
    <location>
        <begin position="38"/>
        <end position="57"/>
    </location>
</feature>
<evidence type="ECO:0000256" key="11">
    <source>
        <dbReference type="ARBA" id="ARBA00023136"/>
    </source>
</evidence>
<feature type="transmembrane region" description="Helical" evidence="13">
    <location>
        <begin position="453"/>
        <end position="473"/>
    </location>
</feature>
<keyword evidence="5" id="KW-0997">Cell inner membrane</keyword>
<dbReference type="Proteomes" id="UP000702544">
    <property type="component" value="Unassembled WGS sequence"/>
</dbReference>
<dbReference type="PANTHER" id="PTHR32024">
    <property type="entry name" value="TRK SYSTEM POTASSIUM UPTAKE PROTEIN TRKG-RELATED"/>
    <property type="match status" value="1"/>
</dbReference>
<dbReference type="PIRSF" id="PIRSF006247">
    <property type="entry name" value="TrkH"/>
    <property type="match status" value="1"/>
</dbReference>
<evidence type="ECO:0000256" key="12">
    <source>
        <dbReference type="PIRSR" id="PIRSR006247-1"/>
    </source>
</evidence>
<feature type="binding site" evidence="12">
    <location>
        <position position="314"/>
    </location>
    <ligand>
        <name>K(+)</name>
        <dbReference type="ChEBI" id="CHEBI:29103"/>
    </ligand>
</feature>
<dbReference type="AlphaFoldDB" id="A0AAE5CDL4"/>
<feature type="transmembrane region" description="Helical" evidence="13">
    <location>
        <begin position="321"/>
        <end position="343"/>
    </location>
</feature>
<evidence type="ECO:0000256" key="2">
    <source>
        <dbReference type="ARBA" id="ARBA00009137"/>
    </source>
</evidence>
<feature type="transmembrane region" description="Helical" evidence="13">
    <location>
        <begin position="180"/>
        <end position="199"/>
    </location>
</feature>
<feature type="binding site" evidence="12">
    <location>
        <position position="109"/>
    </location>
    <ligand>
        <name>K(+)</name>
        <dbReference type="ChEBI" id="CHEBI:29103"/>
    </ligand>
</feature>
<name>A0AAE5CDL4_9BACT</name>
<dbReference type="Pfam" id="PF02386">
    <property type="entry name" value="TrkH"/>
    <property type="match status" value="1"/>
</dbReference>
<evidence type="ECO:0000313" key="15">
    <source>
        <dbReference type="Proteomes" id="UP000702544"/>
    </source>
</evidence>
<dbReference type="GO" id="GO:0015379">
    <property type="term" value="F:potassium:chloride symporter activity"/>
    <property type="evidence" value="ECO:0007669"/>
    <property type="project" value="InterPro"/>
</dbReference>
<evidence type="ECO:0000256" key="3">
    <source>
        <dbReference type="ARBA" id="ARBA00022448"/>
    </source>
</evidence>
<feature type="binding site" evidence="12">
    <location>
        <position position="430"/>
    </location>
    <ligand>
        <name>K(+)</name>
        <dbReference type="ChEBI" id="CHEBI:29103"/>
    </ligand>
</feature>